<proteinExistence type="predicted"/>
<reference evidence="2" key="1">
    <citation type="journal article" date="2014" name="Front. Microbiol.">
        <title>High frequency of phylogenetically diverse reductive dehalogenase-homologous genes in deep subseafloor sedimentary metagenomes.</title>
        <authorList>
            <person name="Kawai M."/>
            <person name="Futagami T."/>
            <person name="Toyoda A."/>
            <person name="Takaki Y."/>
            <person name="Nishi S."/>
            <person name="Hori S."/>
            <person name="Arai W."/>
            <person name="Tsubouchi T."/>
            <person name="Morono Y."/>
            <person name="Uchiyama I."/>
            <person name="Ito T."/>
            <person name="Fujiyama A."/>
            <person name="Inagaki F."/>
            <person name="Takami H."/>
        </authorList>
    </citation>
    <scope>NUCLEOTIDE SEQUENCE</scope>
    <source>
        <strain evidence="2">Expedition CK06-06</strain>
    </source>
</reference>
<feature type="non-terminal residue" evidence="2">
    <location>
        <position position="1"/>
    </location>
</feature>
<dbReference type="AlphaFoldDB" id="X0YXE1"/>
<organism evidence="2">
    <name type="scientific">marine sediment metagenome</name>
    <dbReference type="NCBI Taxonomy" id="412755"/>
    <lineage>
        <taxon>unclassified sequences</taxon>
        <taxon>metagenomes</taxon>
        <taxon>ecological metagenomes</taxon>
    </lineage>
</organism>
<name>X0YXE1_9ZZZZ</name>
<gene>
    <name evidence="2" type="ORF">S01H1_77836</name>
</gene>
<feature type="compositionally biased region" description="Basic and acidic residues" evidence="1">
    <location>
        <begin position="59"/>
        <end position="73"/>
    </location>
</feature>
<feature type="region of interest" description="Disordered" evidence="1">
    <location>
        <begin position="1"/>
        <end position="74"/>
    </location>
</feature>
<accession>X0YXE1</accession>
<feature type="region of interest" description="Disordered" evidence="1">
    <location>
        <begin position="192"/>
        <end position="232"/>
    </location>
</feature>
<protein>
    <submittedName>
        <fullName evidence="2">Uncharacterized protein</fullName>
    </submittedName>
</protein>
<feature type="compositionally biased region" description="Acidic residues" evidence="1">
    <location>
        <begin position="41"/>
        <end position="50"/>
    </location>
</feature>
<dbReference type="EMBL" id="BARS01052346">
    <property type="protein sequence ID" value="GAG52943.1"/>
    <property type="molecule type" value="Genomic_DNA"/>
</dbReference>
<evidence type="ECO:0000313" key="2">
    <source>
        <dbReference type="EMBL" id="GAG52943.1"/>
    </source>
</evidence>
<sequence>NEKSNASLDLSNVEGVTPREGTANPQEGERNETGESLIDGMNEEGTEEAVIEAPVEKAPASKEAESTPEKGDEFSVQNVADLYLAVSGEQMPSISPELTTEEKEGMSEEYIDQYDTKRRLEMVEGKDFYREKMGQGQTVVNLIEEYTKIYSNDQYTITPQEVFTHMKTKFILSPEDAVKSLVFDHAQDVAKNQGASDALKKATPPVNPAKSVATRGRPVGSNKPYNDESDAH</sequence>
<feature type="non-terminal residue" evidence="2">
    <location>
        <position position="232"/>
    </location>
</feature>
<evidence type="ECO:0000256" key="1">
    <source>
        <dbReference type="SAM" id="MobiDB-lite"/>
    </source>
</evidence>
<feature type="compositionally biased region" description="Polar residues" evidence="1">
    <location>
        <begin position="1"/>
        <end position="10"/>
    </location>
</feature>
<comment type="caution">
    <text evidence="2">The sequence shown here is derived from an EMBL/GenBank/DDBJ whole genome shotgun (WGS) entry which is preliminary data.</text>
</comment>